<proteinExistence type="predicted"/>
<dbReference type="EMBL" id="PQXM01000786">
    <property type="protein sequence ID" value="TGO69141.1"/>
    <property type="molecule type" value="Genomic_DNA"/>
</dbReference>
<protein>
    <submittedName>
        <fullName evidence="1">Uncharacterized protein</fullName>
    </submittedName>
</protein>
<name>A0A4Z1J6C1_9HELO</name>
<sequence>MSSTTAQDVLDIFYKKLVLPVASSTGNFSANDAAELDNLLKPVEKLLGKLGAPKLHDLEHNKVFSCDVDQKDHQDVKDGDLAKDDSLNRYAVKEFLLVLQHHEDPIRPIDAPSQPAYFCVDEQTAFNCFPLLRMLFGNSSRPINSHMALHKDLFSPPADDNHIVFDPATTMVTKLLWENKILYIEELLGSDLAKSQKNFSSIKHETPETVMEFMKVWIIWHQERKMSFSGPGDMKNIETFIDRVLALAKYFGATVNEIEDPKTMRILCWWSCHQRPFSSSVSLDSSLRHAAIITSHWSAKQNVNSTQAELNRIKNSEIRFIDTMPEGCSKPKFYTFSKAKIFGKLPLLLTVYRHKLAGSLGDLSDELMYDPDLSAQKNDEHHSIGIYFQALMRSSFMEDQPGHANVTTNPARLRHAFFNLGLWANGAPLRELSSRDYQDLADLAVFLGVKNASYDLFVYENNVRKNANRHGAKLNLGA</sequence>
<dbReference type="Proteomes" id="UP000297229">
    <property type="component" value="Unassembled WGS sequence"/>
</dbReference>
<gene>
    <name evidence="1" type="ORF">BELL_0788g00020</name>
</gene>
<dbReference type="AlphaFoldDB" id="A0A4Z1J6C1"/>
<accession>A0A4Z1J6C1</accession>
<keyword evidence="2" id="KW-1185">Reference proteome</keyword>
<reference evidence="1 2" key="1">
    <citation type="submission" date="2017-12" db="EMBL/GenBank/DDBJ databases">
        <title>Comparative genomics of Botrytis spp.</title>
        <authorList>
            <person name="Valero-Jimenez C.A."/>
            <person name="Tapia P."/>
            <person name="Veloso J."/>
            <person name="Silva-Moreno E."/>
            <person name="Staats M."/>
            <person name="Valdes J.H."/>
            <person name="Van Kan J.A.L."/>
        </authorList>
    </citation>
    <scope>NUCLEOTIDE SEQUENCE [LARGE SCALE GENOMIC DNA]</scope>
    <source>
        <strain evidence="1 2">Be9601</strain>
    </source>
</reference>
<organism evidence="1 2">
    <name type="scientific">Botrytis elliptica</name>
    <dbReference type="NCBI Taxonomy" id="278938"/>
    <lineage>
        <taxon>Eukaryota</taxon>
        <taxon>Fungi</taxon>
        <taxon>Dikarya</taxon>
        <taxon>Ascomycota</taxon>
        <taxon>Pezizomycotina</taxon>
        <taxon>Leotiomycetes</taxon>
        <taxon>Helotiales</taxon>
        <taxon>Sclerotiniaceae</taxon>
        <taxon>Botrytis</taxon>
    </lineage>
</organism>
<evidence type="ECO:0000313" key="1">
    <source>
        <dbReference type="EMBL" id="TGO69141.1"/>
    </source>
</evidence>
<evidence type="ECO:0000313" key="2">
    <source>
        <dbReference type="Proteomes" id="UP000297229"/>
    </source>
</evidence>
<comment type="caution">
    <text evidence="1">The sequence shown here is derived from an EMBL/GenBank/DDBJ whole genome shotgun (WGS) entry which is preliminary data.</text>
</comment>